<dbReference type="InterPro" id="IPR032675">
    <property type="entry name" value="LRR_dom_sf"/>
</dbReference>
<dbReference type="GO" id="GO:0006952">
    <property type="term" value="P:defense response"/>
    <property type="evidence" value="ECO:0007669"/>
    <property type="project" value="UniProtKB-KW"/>
</dbReference>
<sequence>MGNLCSTSASAEPTVSRSWDCSAGQGNYTWKLEENLIALSAALQELRSLNHDVERRVELDESQGGKVLDEVQLWLSKAETTVAEAEELIKDGPQEVQKLCFAGYFSKNCRSSNKFGQQVAAKLEQVVDLKSEAVFDAVAFNQPVSSIRSKPTVGLESTLFEIWNLLEATEVGIIGLYGMGGIGKTTILKQINNRVYTIGYDVVIWVWVSADHSVEKVQKQIGERIGLSSEHSWEYKHFDEKAVDIFGVLRGKKFVLLLDDLWERLDLIKIGIPLPTEENGSKVVFTTRRLDVCKKMNAQKNIKVECLAMDQAWKLFQEKVGEETLDSHPLIRMLAKEVAAGCGGLPLALITIGRAMACKKSPEEWRYALEVLRRSPHKFARLGEGPFPLLKFSYDSLPSDSLRSCLLYCSLYPQDYAISKATLIDYWFCEGLLDESDSISSARMRGYYIIGVLVDACLLNEDGEKFVKMHDVIRDMALWIAYQYEASEKRFFVRAGVGLEAAPEVETWKGVRRISLMQNGIKELSSTPTCPTLQTLFLNKNYLQVIGNDFFQFMSTLRVLNLSDNRGLRKLPEGISKLVSLELLDLSRTGITELPIELKSSKTLKHLNLSSMLNLKRIPRGLISSFPSLQVFRMVLCVAYYSDDMEEDNLLQKDGNEGLLEELGCLHHLNLLSIEVKSVSALERLLSIQTILGCTEELLLSDFRESKSLNVLALANMEHLERLDVHKCDHLQEMMVLKSIEREQEGGFSTNIRCFPTLSTVSIYRCPKLRDMTWLIFAPHLRSLSVGYCTNMEEIMSEGKLGECADMLESPYLPPYAKLRTLHLEELPILKSIYWGAIPFPCLREITVIRCPELQKSNHQNEEWWKEVRWMDDTTQNAFLPSFKSLQ</sequence>
<dbReference type="FunFam" id="3.40.50.300:FF:001091">
    <property type="entry name" value="Probable disease resistance protein At1g61300"/>
    <property type="match status" value="1"/>
</dbReference>
<feature type="domain" description="Disease resistance protein At4g27190-like leucine-rich repeats" evidence="9">
    <location>
        <begin position="750"/>
        <end position="855"/>
    </location>
</feature>
<dbReference type="FunFam" id="1.10.10.10:FF:000322">
    <property type="entry name" value="Probable disease resistance protein At1g63360"/>
    <property type="match status" value="1"/>
</dbReference>
<dbReference type="Pfam" id="PF23559">
    <property type="entry name" value="WHD_DRP"/>
    <property type="match status" value="1"/>
</dbReference>
<dbReference type="SUPFAM" id="SSF52540">
    <property type="entry name" value="P-loop containing nucleoside triphosphate hydrolases"/>
    <property type="match status" value="1"/>
</dbReference>
<dbReference type="SUPFAM" id="SSF52058">
    <property type="entry name" value="L domain-like"/>
    <property type="match status" value="1"/>
</dbReference>
<dbReference type="InterPro" id="IPR050905">
    <property type="entry name" value="Plant_NBS-LRR"/>
</dbReference>
<evidence type="ECO:0000259" key="10">
    <source>
        <dbReference type="Pfam" id="PF23559"/>
    </source>
</evidence>
<dbReference type="AlphaFoldDB" id="A0A6J1BFC7"/>
<keyword evidence="3" id="KW-0677">Repeat</keyword>
<protein>
    <submittedName>
        <fullName evidence="12 13">Disease resistance protein At4g10780</fullName>
    </submittedName>
</protein>
<comment type="similarity">
    <text evidence="1">Belongs to the disease resistance NB-LRR family.</text>
</comment>
<feature type="coiled-coil region" evidence="7">
    <location>
        <begin position="36"/>
        <end position="63"/>
    </location>
</feature>
<evidence type="ECO:0000313" key="11">
    <source>
        <dbReference type="Proteomes" id="UP000504621"/>
    </source>
</evidence>
<dbReference type="GeneID" id="110427123"/>
<dbReference type="OrthoDB" id="664960at2759"/>
<keyword evidence="5" id="KW-0611">Plant defense</keyword>
<evidence type="ECO:0000259" key="9">
    <source>
        <dbReference type="Pfam" id="PF23247"/>
    </source>
</evidence>
<dbReference type="Pfam" id="PF23247">
    <property type="entry name" value="LRR_RPS2"/>
    <property type="match status" value="1"/>
</dbReference>
<evidence type="ECO:0000256" key="3">
    <source>
        <dbReference type="ARBA" id="ARBA00022737"/>
    </source>
</evidence>
<dbReference type="InterPro" id="IPR057135">
    <property type="entry name" value="At4g27190-like_LRR"/>
</dbReference>
<evidence type="ECO:0000256" key="1">
    <source>
        <dbReference type="ARBA" id="ARBA00008894"/>
    </source>
</evidence>
<proteinExistence type="inferred from homology"/>
<feature type="domain" description="Disease resistance protein winged helix" evidence="10">
    <location>
        <begin position="411"/>
        <end position="477"/>
    </location>
</feature>
<dbReference type="PANTHER" id="PTHR33463">
    <property type="entry name" value="NB-ARC DOMAIN-CONTAINING PROTEIN-RELATED"/>
    <property type="match status" value="1"/>
</dbReference>
<dbReference type="PRINTS" id="PR00364">
    <property type="entry name" value="DISEASERSIST"/>
</dbReference>
<keyword evidence="7" id="KW-0175">Coiled coil</keyword>
<dbReference type="Gene3D" id="3.40.50.300">
    <property type="entry name" value="P-loop containing nucleotide triphosphate hydrolases"/>
    <property type="match status" value="1"/>
</dbReference>
<evidence type="ECO:0000256" key="4">
    <source>
        <dbReference type="ARBA" id="ARBA00022741"/>
    </source>
</evidence>
<dbReference type="InterPro" id="IPR027417">
    <property type="entry name" value="P-loop_NTPase"/>
</dbReference>
<name>A0A6J1BFC7_9ROSI</name>
<keyword evidence="2" id="KW-0433">Leucine-rich repeat</keyword>
<evidence type="ECO:0000313" key="12">
    <source>
        <dbReference type="RefSeq" id="XP_021298216.1"/>
    </source>
</evidence>
<gene>
    <name evidence="12 13" type="primary">LOC110427123</name>
</gene>
<keyword evidence="6" id="KW-0067">ATP-binding</keyword>
<dbReference type="Proteomes" id="UP000504621">
    <property type="component" value="Unplaced"/>
</dbReference>
<dbReference type="Pfam" id="PF00931">
    <property type="entry name" value="NB-ARC"/>
    <property type="match status" value="1"/>
</dbReference>
<keyword evidence="4" id="KW-0547">Nucleotide-binding</keyword>
<feature type="domain" description="NB-ARC" evidence="8">
    <location>
        <begin position="159"/>
        <end position="325"/>
    </location>
</feature>
<dbReference type="Pfam" id="PF13855">
    <property type="entry name" value="LRR_8"/>
    <property type="match status" value="1"/>
</dbReference>
<keyword evidence="11" id="KW-1185">Reference proteome</keyword>
<evidence type="ECO:0000259" key="8">
    <source>
        <dbReference type="Pfam" id="PF00931"/>
    </source>
</evidence>
<accession>A0A6J1BFC7</accession>
<dbReference type="InterPro" id="IPR036388">
    <property type="entry name" value="WH-like_DNA-bd_sf"/>
</dbReference>
<evidence type="ECO:0000313" key="13">
    <source>
        <dbReference type="RefSeq" id="XP_021298217.1"/>
    </source>
</evidence>
<dbReference type="GO" id="GO:0043531">
    <property type="term" value="F:ADP binding"/>
    <property type="evidence" value="ECO:0007669"/>
    <property type="project" value="InterPro"/>
</dbReference>
<evidence type="ECO:0000256" key="6">
    <source>
        <dbReference type="ARBA" id="ARBA00022840"/>
    </source>
</evidence>
<dbReference type="RefSeq" id="XP_021298217.1">
    <property type="nucleotide sequence ID" value="XM_021442542.1"/>
</dbReference>
<evidence type="ECO:0000256" key="7">
    <source>
        <dbReference type="SAM" id="Coils"/>
    </source>
</evidence>
<dbReference type="Gene3D" id="1.10.10.10">
    <property type="entry name" value="Winged helix-like DNA-binding domain superfamily/Winged helix DNA-binding domain"/>
    <property type="match status" value="1"/>
</dbReference>
<dbReference type="InterPro" id="IPR002182">
    <property type="entry name" value="NB-ARC"/>
</dbReference>
<dbReference type="Gene3D" id="3.80.10.10">
    <property type="entry name" value="Ribonuclease Inhibitor"/>
    <property type="match status" value="2"/>
</dbReference>
<evidence type="ECO:0000256" key="2">
    <source>
        <dbReference type="ARBA" id="ARBA00022614"/>
    </source>
</evidence>
<dbReference type="PANTHER" id="PTHR33463:SF220">
    <property type="entry name" value="NB-ARC DOMAIN-CONTAINING PROTEIN"/>
    <property type="match status" value="1"/>
</dbReference>
<dbReference type="Gene3D" id="1.10.8.430">
    <property type="entry name" value="Helical domain of apoptotic protease-activating factors"/>
    <property type="match status" value="1"/>
</dbReference>
<dbReference type="GO" id="GO:0005524">
    <property type="term" value="F:ATP binding"/>
    <property type="evidence" value="ECO:0007669"/>
    <property type="project" value="UniProtKB-KW"/>
</dbReference>
<dbReference type="FunFam" id="1.10.8.430:FF:000003">
    <property type="entry name" value="Probable disease resistance protein At5g66910"/>
    <property type="match status" value="1"/>
</dbReference>
<dbReference type="InterPro" id="IPR001611">
    <property type="entry name" value="Leu-rich_rpt"/>
</dbReference>
<dbReference type="InterPro" id="IPR058922">
    <property type="entry name" value="WHD_DRP"/>
</dbReference>
<dbReference type="InterPro" id="IPR042197">
    <property type="entry name" value="Apaf_helical"/>
</dbReference>
<reference evidence="12 13" key="1">
    <citation type="submission" date="2025-04" db="UniProtKB">
        <authorList>
            <consortium name="RefSeq"/>
        </authorList>
    </citation>
    <scope>IDENTIFICATION</scope>
    <source>
        <tissue evidence="12 13">Leaf</tissue>
    </source>
</reference>
<evidence type="ECO:0000256" key="5">
    <source>
        <dbReference type="ARBA" id="ARBA00022821"/>
    </source>
</evidence>
<dbReference type="RefSeq" id="XP_021298216.1">
    <property type="nucleotide sequence ID" value="XM_021442541.1"/>
</dbReference>
<organism evidence="11 13">
    <name type="scientific">Herrania umbratica</name>
    <dbReference type="NCBI Taxonomy" id="108875"/>
    <lineage>
        <taxon>Eukaryota</taxon>
        <taxon>Viridiplantae</taxon>
        <taxon>Streptophyta</taxon>
        <taxon>Embryophyta</taxon>
        <taxon>Tracheophyta</taxon>
        <taxon>Spermatophyta</taxon>
        <taxon>Magnoliopsida</taxon>
        <taxon>eudicotyledons</taxon>
        <taxon>Gunneridae</taxon>
        <taxon>Pentapetalae</taxon>
        <taxon>rosids</taxon>
        <taxon>malvids</taxon>
        <taxon>Malvales</taxon>
        <taxon>Malvaceae</taxon>
        <taxon>Byttnerioideae</taxon>
        <taxon>Herrania</taxon>
    </lineage>
</organism>